<name>A0AAN9QVF3_CANGL</name>
<keyword evidence="3" id="KW-1185">Reference proteome</keyword>
<keyword evidence="1" id="KW-0812">Transmembrane</keyword>
<keyword evidence="1" id="KW-0472">Membrane</keyword>
<dbReference type="Proteomes" id="UP001367508">
    <property type="component" value="Unassembled WGS sequence"/>
</dbReference>
<dbReference type="EMBL" id="JAYMYQ010000003">
    <property type="protein sequence ID" value="KAK7344613.1"/>
    <property type="molecule type" value="Genomic_DNA"/>
</dbReference>
<accession>A0AAN9QVF3</accession>
<evidence type="ECO:0000256" key="1">
    <source>
        <dbReference type="SAM" id="Phobius"/>
    </source>
</evidence>
<gene>
    <name evidence="2" type="ORF">VNO77_14426</name>
</gene>
<reference evidence="2 3" key="1">
    <citation type="submission" date="2024-01" db="EMBL/GenBank/DDBJ databases">
        <title>The genomes of 5 underutilized Papilionoideae crops provide insights into root nodulation and disease resistanc.</title>
        <authorList>
            <person name="Jiang F."/>
        </authorList>
    </citation>
    <scope>NUCLEOTIDE SEQUENCE [LARGE SCALE GENOMIC DNA]</scope>
    <source>
        <strain evidence="2">LVBAO_FW01</strain>
        <tissue evidence="2">Leaves</tissue>
    </source>
</reference>
<evidence type="ECO:0000313" key="3">
    <source>
        <dbReference type="Proteomes" id="UP001367508"/>
    </source>
</evidence>
<protein>
    <submittedName>
        <fullName evidence="2">Uncharacterized protein</fullName>
    </submittedName>
</protein>
<evidence type="ECO:0000313" key="2">
    <source>
        <dbReference type="EMBL" id="KAK7344613.1"/>
    </source>
</evidence>
<feature type="transmembrane region" description="Helical" evidence="1">
    <location>
        <begin position="95"/>
        <end position="116"/>
    </location>
</feature>
<proteinExistence type="predicted"/>
<comment type="caution">
    <text evidence="2">The sequence shown here is derived from an EMBL/GenBank/DDBJ whole genome shotgun (WGS) entry which is preliminary data.</text>
</comment>
<dbReference type="AlphaFoldDB" id="A0AAN9QVF3"/>
<feature type="transmembrane region" description="Helical" evidence="1">
    <location>
        <begin position="136"/>
        <end position="157"/>
    </location>
</feature>
<dbReference type="SUPFAM" id="SSF48371">
    <property type="entry name" value="ARM repeat"/>
    <property type="match status" value="1"/>
</dbReference>
<sequence>MVKSLRLLDSLLQFVLLRSSSLLWKRKRISTPFKANTIQLNCWHHEHGSNNAERNSEKSEIRIEANENFRTKSCVSKKNRSFDFRVEALQVIRNIISALGQGCIAEFLIVFVMFYVCALNLEDCDVNPPITRRSAIIFLASYLSHAKFLSTALVASITQRLVKTAIHFMTSESFVSSDLFESDHSKAFGGIDKLWRVLPI</sequence>
<keyword evidence="1" id="KW-1133">Transmembrane helix</keyword>
<organism evidence="2 3">
    <name type="scientific">Canavalia gladiata</name>
    <name type="common">Sword bean</name>
    <name type="synonym">Dolichos gladiatus</name>
    <dbReference type="NCBI Taxonomy" id="3824"/>
    <lineage>
        <taxon>Eukaryota</taxon>
        <taxon>Viridiplantae</taxon>
        <taxon>Streptophyta</taxon>
        <taxon>Embryophyta</taxon>
        <taxon>Tracheophyta</taxon>
        <taxon>Spermatophyta</taxon>
        <taxon>Magnoliopsida</taxon>
        <taxon>eudicotyledons</taxon>
        <taxon>Gunneridae</taxon>
        <taxon>Pentapetalae</taxon>
        <taxon>rosids</taxon>
        <taxon>fabids</taxon>
        <taxon>Fabales</taxon>
        <taxon>Fabaceae</taxon>
        <taxon>Papilionoideae</taxon>
        <taxon>50 kb inversion clade</taxon>
        <taxon>NPAAA clade</taxon>
        <taxon>indigoferoid/millettioid clade</taxon>
        <taxon>Phaseoleae</taxon>
        <taxon>Canavalia</taxon>
    </lineage>
</organism>
<dbReference type="InterPro" id="IPR016024">
    <property type="entry name" value="ARM-type_fold"/>
</dbReference>